<keyword evidence="2" id="KW-1185">Reference proteome</keyword>
<comment type="caution">
    <text evidence="1">The sequence shown here is derived from an EMBL/GenBank/DDBJ whole genome shotgun (WGS) entry which is preliminary data.</text>
</comment>
<gene>
    <name evidence="1" type="ORF">CLV60_108325</name>
</gene>
<reference evidence="1 2" key="1">
    <citation type="submission" date="2018-03" db="EMBL/GenBank/DDBJ databases">
        <title>Genomic Encyclopedia of Archaeal and Bacterial Type Strains, Phase II (KMG-II): from individual species to whole genera.</title>
        <authorList>
            <person name="Goeker M."/>
        </authorList>
    </citation>
    <scope>NUCLEOTIDE SEQUENCE [LARGE SCALE GENOMIC DNA]</scope>
    <source>
        <strain evidence="1 2">DSM 29057</strain>
    </source>
</reference>
<accession>A0A2P8G0G9</accession>
<name>A0A2P8G0G9_9BACT</name>
<sequence length="71" mass="8445">MIKCFYALAKDDVVSFKNNNRWLTNHPKDALMFQDIEVVWKELREVYSGDFKNLVYTDFLAEEALLRTLVK</sequence>
<protein>
    <submittedName>
        <fullName evidence="1">Uncharacterized protein</fullName>
    </submittedName>
</protein>
<dbReference type="AlphaFoldDB" id="A0A2P8G0G9"/>
<organism evidence="1 2">
    <name type="scientific">Dyadobacter jiangsuensis</name>
    <dbReference type="NCBI Taxonomy" id="1591085"/>
    <lineage>
        <taxon>Bacteria</taxon>
        <taxon>Pseudomonadati</taxon>
        <taxon>Bacteroidota</taxon>
        <taxon>Cytophagia</taxon>
        <taxon>Cytophagales</taxon>
        <taxon>Spirosomataceae</taxon>
        <taxon>Dyadobacter</taxon>
    </lineage>
</organism>
<proteinExistence type="predicted"/>
<dbReference type="Proteomes" id="UP000241964">
    <property type="component" value="Unassembled WGS sequence"/>
</dbReference>
<evidence type="ECO:0000313" key="2">
    <source>
        <dbReference type="Proteomes" id="UP000241964"/>
    </source>
</evidence>
<evidence type="ECO:0000313" key="1">
    <source>
        <dbReference type="EMBL" id="PSL27467.1"/>
    </source>
</evidence>
<dbReference type="EMBL" id="PYAS01000008">
    <property type="protein sequence ID" value="PSL27467.1"/>
    <property type="molecule type" value="Genomic_DNA"/>
</dbReference>